<reference evidence="1 2" key="1">
    <citation type="submission" date="2016-07" db="EMBL/GenBank/DDBJ databases">
        <title>Draft genome of the white-rot fungus Obba rivulosa 3A-2.</title>
        <authorList>
            <consortium name="DOE Joint Genome Institute"/>
            <person name="Miettinen O."/>
            <person name="Riley R."/>
            <person name="Acob R."/>
            <person name="Barry K."/>
            <person name="Cullen D."/>
            <person name="De Vries R."/>
            <person name="Hainaut M."/>
            <person name="Hatakka A."/>
            <person name="Henrissat B."/>
            <person name="Hilden K."/>
            <person name="Kuo R."/>
            <person name="Labutti K."/>
            <person name="Lipzen A."/>
            <person name="Makela M.R."/>
            <person name="Sandor L."/>
            <person name="Spatafora J.W."/>
            <person name="Grigoriev I.V."/>
            <person name="Hibbett D.S."/>
        </authorList>
    </citation>
    <scope>NUCLEOTIDE SEQUENCE [LARGE SCALE GENOMIC DNA]</scope>
    <source>
        <strain evidence="1 2">3A-2</strain>
    </source>
</reference>
<feature type="non-terminal residue" evidence="1">
    <location>
        <position position="96"/>
    </location>
</feature>
<evidence type="ECO:0000313" key="1">
    <source>
        <dbReference type="EMBL" id="OCH84264.1"/>
    </source>
</evidence>
<name>A0A8E2DFX6_9APHY</name>
<accession>A0A8E2DFX6</accession>
<dbReference type="InterPro" id="IPR029058">
    <property type="entry name" value="AB_hydrolase_fold"/>
</dbReference>
<gene>
    <name evidence="1" type="ORF">OBBRIDRAFT_711474</name>
</gene>
<dbReference type="AlphaFoldDB" id="A0A8E2DFX6"/>
<sequence>VSETDVSSILGAYPDDITQGSPFNTGVLNAVTPEYKRISALQGDLVFQAPRRFVLQQRSGIQPTWSYLYKRMKLTPVVGSAHTLDLLDIYGPGNMT</sequence>
<proteinExistence type="predicted"/>
<keyword evidence="2" id="KW-1185">Reference proteome</keyword>
<evidence type="ECO:0000313" key="2">
    <source>
        <dbReference type="Proteomes" id="UP000250043"/>
    </source>
</evidence>
<protein>
    <submittedName>
        <fullName evidence="1">Uncharacterized protein</fullName>
    </submittedName>
</protein>
<dbReference type="Gene3D" id="3.40.50.1820">
    <property type="entry name" value="alpha/beta hydrolase"/>
    <property type="match status" value="1"/>
</dbReference>
<dbReference type="OrthoDB" id="408631at2759"/>
<organism evidence="1 2">
    <name type="scientific">Obba rivulosa</name>
    <dbReference type="NCBI Taxonomy" id="1052685"/>
    <lineage>
        <taxon>Eukaryota</taxon>
        <taxon>Fungi</taxon>
        <taxon>Dikarya</taxon>
        <taxon>Basidiomycota</taxon>
        <taxon>Agaricomycotina</taxon>
        <taxon>Agaricomycetes</taxon>
        <taxon>Polyporales</taxon>
        <taxon>Gelatoporiaceae</taxon>
        <taxon>Obba</taxon>
    </lineage>
</organism>
<dbReference type="SUPFAM" id="SSF53474">
    <property type="entry name" value="alpha/beta-Hydrolases"/>
    <property type="match status" value="1"/>
</dbReference>
<dbReference type="EMBL" id="KV722697">
    <property type="protein sequence ID" value="OCH84264.1"/>
    <property type="molecule type" value="Genomic_DNA"/>
</dbReference>
<feature type="non-terminal residue" evidence="1">
    <location>
        <position position="1"/>
    </location>
</feature>
<dbReference type="Proteomes" id="UP000250043">
    <property type="component" value="Unassembled WGS sequence"/>
</dbReference>